<name>A0A840ZHB6_9HYPH</name>
<dbReference type="EMBL" id="JACHOP010000003">
    <property type="protein sequence ID" value="MBB5756263.1"/>
    <property type="molecule type" value="Genomic_DNA"/>
</dbReference>
<evidence type="ECO:0008006" key="3">
    <source>
        <dbReference type="Google" id="ProtNLM"/>
    </source>
</evidence>
<accession>A0A840ZHB6</accession>
<keyword evidence="2" id="KW-1185">Reference proteome</keyword>
<proteinExistence type="predicted"/>
<gene>
    <name evidence="1" type="ORF">HNR00_000961</name>
</gene>
<dbReference type="RefSeq" id="WP_183565706.1">
    <property type="nucleotide sequence ID" value="NZ_JACHOP010000003.1"/>
</dbReference>
<evidence type="ECO:0000313" key="1">
    <source>
        <dbReference type="EMBL" id="MBB5756263.1"/>
    </source>
</evidence>
<dbReference type="Pfam" id="PF13318">
    <property type="entry name" value="AtzG-like"/>
    <property type="match status" value="1"/>
</dbReference>
<organism evidence="1 2">
    <name type="scientific">Methylorubrum rhodinum</name>
    <dbReference type="NCBI Taxonomy" id="29428"/>
    <lineage>
        <taxon>Bacteria</taxon>
        <taxon>Pseudomonadati</taxon>
        <taxon>Pseudomonadota</taxon>
        <taxon>Alphaproteobacteria</taxon>
        <taxon>Hyphomicrobiales</taxon>
        <taxon>Methylobacteriaceae</taxon>
        <taxon>Methylorubrum</taxon>
    </lineage>
</organism>
<sequence>MSDGPDEPAFDPEAYAAAASGALGLRLDPVWIAPVAANLRVLHAAAGLVGAFPLPDEAEAAPVYEA</sequence>
<reference evidence="1 2" key="1">
    <citation type="submission" date="2020-08" db="EMBL/GenBank/DDBJ databases">
        <title>Genomic Encyclopedia of Type Strains, Phase IV (KMG-IV): sequencing the most valuable type-strain genomes for metagenomic binning, comparative biology and taxonomic classification.</title>
        <authorList>
            <person name="Goeker M."/>
        </authorList>
    </citation>
    <scope>NUCLEOTIDE SEQUENCE [LARGE SCALE GENOMIC DNA]</scope>
    <source>
        <strain evidence="1 2">DSM 2163</strain>
    </source>
</reference>
<protein>
    <recommendedName>
        <fullName evidence="3">DUF4089 domain-containing protein</fullName>
    </recommendedName>
</protein>
<dbReference type="Proteomes" id="UP000583454">
    <property type="component" value="Unassembled WGS sequence"/>
</dbReference>
<comment type="caution">
    <text evidence="1">The sequence shown here is derived from an EMBL/GenBank/DDBJ whole genome shotgun (WGS) entry which is preliminary data.</text>
</comment>
<evidence type="ECO:0000313" key="2">
    <source>
        <dbReference type="Proteomes" id="UP000583454"/>
    </source>
</evidence>
<dbReference type="InterPro" id="IPR025148">
    <property type="entry name" value="AtzG-like"/>
</dbReference>
<dbReference type="AlphaFoldDB" id="A0A840ZHB6"/>